<reference evidence="1 2" key="1">
    <citation type="journal article" date="2016" name="Mol. Biol. Evol.">
        <title>Comparative Genomics of Early-Diverging Mushroom-Forming Fungi Provides Insights into the Origins of Lignocellulose Decay Capabilities.</title>
        <authorList>
            <person name="Nagy L.G."/>
            <person name="Riley R."/>
            <person name="Tritt A."/>
            <person name="Adam C."/>
            <person name="Daum C."/>
            <person name="Floudas D."/>
            <person name="Sun H."/>
            <person name="Yadav J.S."/>
            <person name="Pangilinan J."/>
            <person name="Larsson K.H."/>
            <person name="Matsuura K."/>
            <person name="Barry K."/>
            <person name="Labutti K."/>
            <person name="Kuo R."/>
            <person name="Ohm R.A."/>
            <person name="Bhattacharya S.S."/>
            <person name="Shirouzu T."/>
            <person name="Yoshinaga Y."/>
            <person name="Martin F.M."/>
            <person name="Grigoriev I.V."/>
            <person name="Hibbett D.S."/>
        </authorList>
    </citation>
    <scope>NUCLEOTIDE SEQUENCE [LARGE SCALE GENOMIC DNA]</scope>
    <source>
        <strain evidence="1 2">CBS 109695</strain>
    </source>
</reference>
<name>A0A166BT32_9AGAM</name>
<feature type="non-terminal residue" evidence="1">
    <location>
        <position position="75"/>
    </location>
</feature>
<evidence type="ECO:0000313" key="1">
    <source>
        <dbReference type="EMBL" id="KZP12945.1"/>
    </source>
</evidence>
<organism evidence="1 2">
    <name type="scientific">Athelia psychrophila</name>
    <dbReference type="NCBI Taxonomy" id="1759441"/>
    <lineage>
        <taxon>Eukaryota</taxon>
        <taxon>Fungi</taxon>
        <taxon>Dikarya</taxon>
        <taxon>Basidiomycota</taxon>
        <taxon>Agaricomycotina</taxon>
        <taxon>Agaricomycetes</taxon>
        <taxon>Agaricomycetidae</taxon>
        <taxon>Atheliales</taxon>
        <taxon>Atheliaceae</taxon>
        <taxon>Athelia</taxon>
    </lineage>
</organism>
<dbReference type="Proteomes" id="UP000076532">
    <property type="component" value="Unassembled WGS sequence"/>
</dbReference>
<accession>A0A166BT32</accession>
<dbReference type="EMBL" id="KV417640">
    <property type="protein sequence ID" value="KZP12945.1"/>
    <property type="molecule type" value="Genomic_DNA"/>
</dbReference>
<keyword evidence="2" id="KW-1185">Reference proteome</keyword>
<gene>
    <name evidence="1" type="ORF">FIBSPDRAFT_869798</name>
</gene>
<evidence type="ECO:0000313" key="2">
    <source>
        <dbReference type="Proteomes" id="UP000076532"/>
    </source>
</evidence>
<proteinExistence type="predicted"/>
<protein>
    <submittedName>
        <fullName evidence="1">Uncharacterized protein</fullName>
    </submittedName>
</protein>
<sequence length="75" mass="8407">MSEPVLHTLYLNTIASNEMCRFPAILTLVSGAPKFPRLRALFIKPVIYKDFSITTHSSVFPAWYPLASVQCPHTA</sequence>
<dbReference type="AlphaFoldDB" id="A0A166BT32"/>